<keyword evidence="3" id="KW-1185">Reference proteome</keyword>
<feature type="compositionally biased region" description="Low complexity" evidence="1">
    <location>
        <begin position="22"/>
        <end position="34"/>
    </location>
</feature>
<evidence type="ECO:0000256" key="1">
    <source>
        <dbReference type="SAM" id="MobiDB-lite"/>
    </source>
</evidence>
<feature type="region of interest" description="Disordered" evidence="1">
    <location>
        <begin position="22"/>
        <end position="81"/>
    </location>
</feature>
<comment type="caution">
    <text evidence="2">The sequence shown here is derived from an EMBL/GenBank/DDBJ whole genome shotgun (WGS) entry which is preliminary data.</text>
</comment>
<dbReference type="EMBL" id="VSRR010080794">
    <property type="protein sequence ID" value="MPC89361.1"/>
    <property type="molecule type" value="Genomic_DNA"/>
</dbReference>
<feature type="compositionally biased region" description="Polar residues" evidence="1">
    <location>
        <begin position="70"/>
        <end position="81"/>
    </location>
</feature>
<organism evidence="2 3">
    <name type="scientific">Portunus trituberculatus</name>
    <name type="common">Swimming crab</name>
    <name type="synonym">Neptunus trituberculatus</name>
    <dbReference type="NCBI Taxonomy" id="210409"/>
    <lineage>
        <taxon>Eukaryota</taxon>
        <taxon>Metazoa</taxon>
        <taxon>Ecdysozoa</taxon>
        <taxon>Arthropoda</taxon>
        <taxon>Crustacea</taxon>
        <taxon>Multicrustacea</taxon>
        <taxon>Malacostraca</taxon>
        <taxon>Eumalacostraca</taxon>
        <taxon>Eucarida</taxon>
        <taxon>Decapoda</taxon>
        <taxon>Pleocyemata</taxon>
        <taxon>Brachyura</taxon>
        <taxon>Eubrachyura</taxon>
        <taxon>Portunoidea</taxon>
        <taxon>Portunidae</taxon>
        <taxon>Portuninae</taxon>
        <taxon>Portunus</taxon>
    </lineage>
</organism>
<name>A0A5B7IUX5_PORTR</name>
<accession>A0A5B7IUX5</accession>
<reference evidence="2 3" key="1">
    <citation type="submission" date="2019-05" db="EMBL/GenBank/DDBJ databases">
        <title>Another draft genome of Portunus trituberculatus and its Hox gene families provides insights of decapod evolution.</title>
        <authorList>
            <person name="Jeong J.-H."/>
            <person name="Song I."/>
            <person name="Kim S."/>
            <person name="Choi T."/>
            <person name="Kim D."/>
            <person name="Ryu S."/>
            <person name="Kim W."/>
        </authorList>
    </citation>
    <scope>NUCLEOTIDE SEQUENCE [LARGE SCALE GENOMIC DNA]</scope>
    <source>
        <tissue evidence="2">Muscle</tissue>
    </source>
</reference>
<dbReference type="Proteomes" id="UP000324222">
    <property type="component" value="Unassembled WGS sequence"/>
</dbReference>
<feature type="compositionally biased region" description="Basic and acidic residues" evidence="1">
    <location>
        <begin position="58"/>
        <end position="68"/>
    </location>
</feature>
<gene>
    <name evidence="2" type="ORF">E2C01_084303</name>
</gene>
<proteinExistence type="predicted"/>
<protein>
    <submittedName>
        <fullName evidence="2">Uncharacterized protein</fullName>
    </submittedName>
</protein>
<sequence>MHTVISNNFHLETTLNALLNRSSSGGQAASSAAAAGGGSGSGVSPQSLPQREKRVRNRVSDEKAKRYPTEQAQSSLFPIFG</sequence>
<evidence type="ECO:0000313" key="3">
    <source>
        <dbReference type="Proteomes" id="UP000324222"/>
    </source>
</evidence>
<evidence type="ECO:0000313" key="2">
    <source>
        <dbReference type="EMBL" id="MPC89361.1"/>
    </source>
</evidence>
<dbReference type="AlphaFoldDB" id="A0A5B7IUX5"/>